<evidence type="ECO:0000256" key="1">
    <source>
        <dbReference type="SAM" id="Phobius"/>
    </source>
</evidence>
<feature type="transmembrane region" description="Helical" evidence="1">
    <location>
        <begin position="41"/>
        <end position="61"/>
    </location>
</feature>
<name>A0A849BQB4_9ACTN</name>
<dbReference type="EMBL" id="JABEMA010000063">
    <property type="protein sequence ID" value="NNH22724.1"/>
    <property type="molecule type" value="Genomic_DNA"/>
</dbReference>
<reference evidence="2 3" key="1">
    <citation type="submission" date="2020-05" db="EMBL/GenBank/DDBJ databases">
        <title>MicrobeNet Type strains.</title>
        <authorList>
            <person name="Nicholson A.C."/>
        </authorList>
    </citation>
    <scope>NUCLEOTIDE SEQUENCE [LARGE SCALE GENOMIC DNA]</scope>
    <source>
        <strain evidence="2 3">JCM 14547</strain>
    </source>
</reference>
<dbReference type="AlphaFoldDB" id="A0A849BQB4"/>
<dbReference type="RefSeq" id="WP_171202559.1">
    <property type="nucleotide sequence ID" value="NZ_BAAANP010000010.1"/>
</dbReference>
<evidence type="ECO:0000313" key="2">
    <source>
        <dbReference type="EMBL" id="NNH22724.1"/>
    </source>
</evidence>
<protein>
    <submittedName>
        <fullName evidence="2">Uncharacterized protein</fullName>
    </submittedName>
</protein>
<keyword evidence="1" id="KW-1133">Transmembrane helix</keyword>
<sequence>MYLQQREHRGRALAPVTSCAVAMVLASVASLVLAGSGGPTAAVQLLAGLAVAALVGVRLTAGRARAWWARPVPGARRSVAP</sequence>
<comment type="caution">
    <text evidence="2">The sequence shown here is derived from an EMBL/GenBank/DDBJ whole genome shotgun (WGS) entry which is preliminary data.</text>
</comment>
<organism evidence="2 3">
    <name type="scientific">Pseudokineococcus marinus</name>
    <dbReference type="NCBI Taxonomy" id="351215"/>
    <lineage>
        <taxon>Bacteria</taxon>
        <taxon>Bacillati</taxon>
        <taxon>Actinomycetota</taxon>
        <taxon>Actinomycetes</taxon>
        <taxon>Kineosporiales</taxon>
        <taxon>Kineosporiaceae</taxon>
        <taxon>Pseudokineococcus</taxon>
    </lineage>
</organism>
<keyword evidence="3" id="KW-1185">Reference proteome</keyword>
<keyword evidence="1" id="KW-0812">Transmembrane</keyword>
<dbReference type="Proteomes" id="UP000555552">
    <property type="component" value="Unassembled WGS sequence"/>
</dbReference>
<keyword evidence="1" id="KW-0472">Membrane</keyword>
<proteinExistence type="predicted"/>
<feature type="transmembrane region" description="Helical" evidence="1">
    <location>
        <begin position="12"/>
        <end position="35"/>
    </location>
</feature>
<evidence type="ECO:0000313" key="3">
    <source>
        <dbReference type="Proteomes" id="UP000555552"/>
    </source>
</evidence>
<gene>
    <name evidence="2" type="ORF">HLB09_06380</name>
</gene>
<accession>A0A849BQB4</accession>